<organism evidence="12 13">
    <name type="scientific">Heliorestis convoluta</name>
    <dbReference type="NCBI Taxonomy" id="356322"/>
    <lineage>
        <taxon>Bacteria</taxon>
        <taxon>Bacillati</taxon>
        <taxon>Bacillota</taxon>
        <taxon>Clostridia</taxon>
        <taxon>Eubacteriales</taxon>
        <taxon>Heliobacteriaceae</taxon>
        <taxon>Heliorestis</taxon>
    </lineage>
</organism>
<dbReference type="GO" id="GO:0004640">
    <property type="term" value="F:phosphoribosylanthranilate isomerase activity"/>
    <property type="evidence" value="ECO:0007669"/>
    <property type="project" value="UniProtKB-UniRule"/>
</dbReference>
<gene>
    <name evidence="10" type="primary">trpF</name>
    <name evidence="12" type="ORF">FTV88_1628</name>
</gene>
<comment type="pathway">
    <text evidence="2 10">Amino-acid biosynthesis; L-tryptophan biosynthesis; L-tryptophan from chorismate: step 3/5.</text>
</comment>
<dbReference type="Pfam" id="PF00697">
    <property type="entry name" value="PRAI"/>
    <property type="match status" value="1"/>
</dbReference>
<evidence type="ECO:0000256" key="2">
    <source>
        <dbReference type="ARBA" id="ARBA00004664"/>
    </source>
</evidence>
<dbReference type="SUPFAM" id="SSF51366">
    <property type="entry name" value="Ribulose-phoshate binding barrel"/>
    <property type="match status" value="1"/>
</dbReference>
<dbReference type="PANTHER" id="PTHR42894:SF1">
    <property type="entry name" value="N-(5'-PHOSPHORIBOSYL)ANTHRANILATE ISOMERASE"/>
    <property type="match status" value="1"/>
</dbReference>
<evidence type="ECO:0000256" key="5">
    <source>
        <dbReference type="ARBA" id="ARBA00022272"/>
    </source>
</evidence>
<evidence type="ECO:0000256" key="10">
    <source>
        <dbReference type="HAMAP-Rule" id="MF_00135"/>
    </source>
</evidence>
<keyword evidence="9 10" id="KW-0413">Isomerase</keyword>
<reference evidence="13" key="1">
    <citation type="submission" date="2019-11" db="EMBL/GenBank/DDBJ databases">
        <title>Genome sequence of Heliorestis convoluta strain HH, an alkaliphilic and minimalistic phototrophic bacterium from a soda lake in Egypt.</title>
        <authorList>
            <person name="Dewey E.D."/>
            <person name="Stokes L.M."/>
            <person name="Burchell B.M."/>
            <person name="Shaffer K.N."/>
            <person name="Huntington A.M."/>
            <person name="Baker J.M."/>
            <person name="Nadendla S."/>
            <person name="Giglio M.G."/>
            <person name="Touchman J.W."/>
            <person name="Blankenship R.E."/>
            <person name="Madigan M.T."/>
            <person name="Sattley W.M."/>
        </authorList>
    </citation>
    <scope>NUCLEOTIDE SEQUENCE [LARGE SCALE GENOMIC DNA]</scope>
    <source>
        <strain evidence="13">HH</strain>
    </source>
</reference>
<evidence type="ECO:0000313" key="13">
    <source>
        <dbReference type="Proteomes" id="UP000366051"/>
    </source>
</evidence>
<evidence type="ECO:0000256" key="3">
    <source>
        <dbReference type="ARBA" id="ARBA00007571"/>
    </source>
</evidence>
<dbReference type="InterPro" id="IPR011060">
    <property type="entry name" value="RibuloseP-bd_barrel"/>
</dbReference>
<evidence type="ECO:0000256" key="9">
    <source>
        <dbReference type="ARBA" id="ARBA00023235"/>
    </source>
</evidence>
<feature type="domain" description="N-(5'phosphoribosyl) anthranilate isomerase (PRAI)" evidence="11">
    <location>
        <begin position="4"/>
        <end position="214"/>
    </location>
</feature>
<keyword evidence="7 10" id="KW-0822">Tryptophan biosynthesis</keyword>
<evidence type="ECO:0000256" key="1">
    <source>
        <dbReference type="ARBA" id="ARBA00001164"/>
    </source>
</evidence>
<protein>
    <recommendedName>
        <fullName evidence="5 10">N-(5'-phosphoribosyl)anthranilate isomerase</fullName>
        <shortName evidence="10">PRAI</shortName>
        <ecNumber evidence="4 10">5.3.1.24</ecNumber>
    </recommendedName>
</protein>
<dbReference type="OrthoDB" id="9786954at2"/>
<accession>A0A5Q2MYJ3</accession>
<dbReference type="EMBL" id="CP045875">
    <property type="protein sequence ID" value="QGG47727.1"/>
    <property type="molecule type" value="Genomic_DNA"/>
</dbReference>
<dbReference type="InterPro" id="IPR044643">
    <property type="entry name" value="TrpF_fam"/>
</dbReference>
<dbReference type="CDD" id="cd00405">
    <property type="entry name" value="PRAI"/>
    <property type="match status" value="1"/>
</dbReference>
<proteinExistence type="inferred from homology"/>
<evidence type="ECO:0000256" key="4">
    <source>
        <dbReference type="ARBA" id="ARBA00012572"/>
    </source>
</evidence>
<dbReference type="EC" id="5.3.1.24" evidence="4 10"/>
<dbReference type="FunFam" id="3.20.20.70:FF:000075">
    <property type="entry name" value="Tryptophan biosynthesis protein TRP1"/>
    <property type="match status" value="1"/>
</dbReference>
<evidence type="ECO:0000256" key="6">
    <source>
        <dbReference type="ARBA" id="ARBA00022605"/>
    </source>
</evidence>
<dbReference type="InterPro" id="IPR013785">
    <property type="entry name" value="Aldolase_TIM"/>
</dbReference>
<dbReference type="PANTHER" id="PTHR42894">
    <property type="entry name" value="N-(5'-PHOSPHORIBOSYL)ANTHRANILATE ISOMERASE"/>
    <property type="match status" value="1"/>
</dbReference>
<keyword evidence="13" id="KW-1185">Reference proteome</keyword>
<dbReference type="GO" id="GO:0000162">
    <property type="term" value="P:L-tryptophan biosynthetic process"/>
    <property type="evidence" value="ECO:0007669"/>
    <property type="project" value="UniProtKB-UniRule"/>
</dbReference>
<dbReference type="AlphaFoldDB" id="A0A5Q2MYJ3"/>
<evidence type="ECO:0000256" key="8">
    <source>
        <dbReference type="ARBA" id="ARBA00023141"/>
    </source>
</evidence>
<keyword evidence="8 10" id="KW-0057">Aromatic amino acid biosynthesis</keyword>
<dbReference type="NCBIfam" id="NF002298">
    <property type="entry name" value="PRK01222.1-4"/>
    <property type="match status" value="1"/>
</dbReference>
<evidence type="ECO:0000256" key="7">
    <source>
        <dbReference type="ARBA" id="ARBA00022822"/>
    </source>
</evidence>
<dbReference type="RefSeq" id="WP_153725043.1">
    <property type="nucleotide sequence ID" value="NZ_CP045875.1"/>
</dbReference>
<name>A0A5Q2MYJ3_9FIRM</name>
<dbReference type="Gene3D" id="3.20.20.70">
    <property type="entry name" value="Aldolase class I"/>
    <property type="match status" value="1"/>
</dbReference>
<evidence type="ECO:0000259" key="11">
    <source>
        <dbReference type="Pfam" id="PF00697"/>
    </source>
</evidence>
<keyword evidence="6 10" id="KW-0028">Amino-acid biosynthesis</keyword>
<comment type="similarity">
    <text evidence="3 10">Belongs to the TrpF family.</text>
</comment>
<dbReference type="InterPro" id="IPR001240">
    <property type="entry name" value="PRAI_dom"/>
</dbReference>
<evidence type="ECO:0000313" key="12">
    <source>
        <dbReference type="EMBL" id="QGG47727.1"/>
    </source>
</evidence>
<dbReference type="HAMAP" id="MF_00135">
    <property type="entry name" value="PRAI"/>
    <property type="match status" value="1"/>
</dbReference>
<comment type="catalytic activity">
    <reaction evidence="1 10">
        <text>N-(5-phospho-beta-D-ribosyl)anthranilate = 1-(2-carboxyphenylamino)-1-deoxy-D-ribulose 5-phosphate</text>
        <dbReference type="Rhea" id="RHEA:21540"/>
        <dbReference type="ChEBI" id="CHEBI:18277"/>
        <dbReference type="ChEBI" id="CHEBI:58613"/>
        <dbReference type="EC" id="5.3.1.24"/>
    </reaction>
</comment>
<sequence>MARVKICGIGTYEDAMVAIESGAHAIAFNFVRASKRYINPEKARDIILQLPPFVSIVGVFADEPRYSVEEIASLCRLQVLQFHGQESPEYCRRWSYHTIKAFRLADAKNDIAKQEQSNALFSSWTALLEESQQYDVDAFLVDAYSPGALGGTGKAFDWSKIDGPLSKPFVLAGGLNPDNVAEAVRIVKPYGVDVASGVEVGGRKDPAKAKAFINAVHKGISLYGVSI</sequence>
<dbReference type="UniPathway" id="UPA00035">
    <property type="reaction ID" value="UER00042"/>
</dbReference>
<dbReference type="KEGG" id="hcv:FTV88_1628"/>
<dbReference type="Proteomes" id="UP000366051">
    <property type="component" value="Chromosome"/>
</dbReference>